<dbReference type="Proteomes" id="UP000192917">
    <property type="component" value="Unassembled WGS sequence"/>
</dbReference>
<gene>
    <name evidence="2" type="ORF">SAMN05428998_14538</name>
</gene>
<dbReference type="STRING" id="560819.SAMN05428998_14538"/>
<evidence type="ECO:0000313" key="3">
    <source>
        <dbReference type="Proteomes" id="UP000192917"/>
    </source>
</evidence>
<reference evidence="2 3" key="1">
    <citation type="submission" date="2017-04" db="EMBL/GenBank/DDBJ databases">
        <authorList>
            <person name="Afonso C.L."/>
            <person name="Miller P.J."/>
            <person name="Scott M.A."/>
            <person name="Spackman E."/>
            <person name="Goraichik I."/>
            <person name="Dimitrov K.M."/>
            <person name="Suarez D.L."/>
            <person name="Swayne D.E."/>
        </authorList>
    </citation>
    <scope>NUCLEOTIDE SEQUENCE [LARGE SCALE GENOMIC DNA]</scope>
    <source>
        <strain evidence="2 3">USBA 355</strain>
    </source>
</reference>
<proteinExistence type="predicted"/>
<organism evidence="2 3">
    <name type="scientific">Tistlia consotensis USBA 355</name>
    <dbReference type="NCBI Taxonomy" id="560819"/>
    <lineage>
        <taxon>Bacteria</taxon>
        <taxon>Pseudomonadati</taxon>
        <taxon>Pseudomonadota</taxon>
        <taxon>Alphaproteobacteria</taxon>
        <taxon>Rhodospirillales</taxon>
        <taxon>Rhodovibrionaceae</taxon>
        <taxon>Tistlia</taxon>
    </lineage>
</organism>
<dbReference type="EMBL" id="FWZX01000045">
    <property type="protein sequence ID" value="SMF82152.1"/>
    <property type="molecule type" value="Genomic_DNA"/>
</dbReference>
<name>A0A1Y6CQS6_9PROT</name>
<accession>A0A1Y6CQS6</accession>
<keyword evidence="1" id="KW-1133">Transmembrane helix</keyword>
<dbReference type="AlphaFoldDB" id="A0A1Y6CQS6"/>
<keyword evidence="3" id="KW-1185">Reference proteome</keyword>
<feature type="transmembrane region" description="Helical" evidence="1">
    <location>
        <begin position="139"/>
        <end position="160"/>
    </location>
</feature>
<feature type="transmembrane region" description="Helical" evidence="1">
    <location>
        <begin position="50"/>
        <end position="70"/>
    </location>
</feature>
<keyword evidence="1" id="KW-0472">Membrane</keyword>
<keyword evidence="1" id="KW-0812">Transmembrane</keyword>
<evidence type="ECO:0000313" key="2">
    <source>
        <dbReference type="EMBL" id="SMF82152.1"/>
    </source>
</evidence>
<evidence type="ECO:0000256" key="1">
    <source>
        <dbReference type="SAM" id="Phobius"/>
    </source>
</evidence>
<sequence length="163" mass="17932">MEQTGRYEHARDFLALELDCRRVHAPWPTKLAIAAYQALSDVGRSVARPLGAWAIALFVSFALHLGAFAWPSWPTSSLLTETTKLALASAVVVGSPIFDPLRLERIEHRLAIAAGRCPERSETGSCLLPIPFALQLLELLQAAFSALCLFLAGLGLRNWLRIR</sequence>
<protein>
    <submittedName>
        <fullName evidence="2">Uncharacterized protein</fullName>
    </submittedName>
</protein>